<evidence type="ECO:0000313" key="2">
    <source>
        <dbReference type="EMBL" id="MFC0634301.1"/>
    </source>
</evidence>
<dbReference type="RefSeq" id="WP_376836325.1">
    <property type="nucleotide sequence ID" value="NZ_JBHLSW010000007.1"/>
</dbReference>
<feature type="compositionally biased region" description="Gly residues" evidence="1">
    <location>
        <begin position="141"/>
        <end position="160"/>
    </location>
</feature>
<keyword evidence="3" id="KW-1185">Reference proteome</keyword>
<evidence type="ECO:0000313" key="3">
    <source>
        <dbReference type="Proteomes" id="UP001589906"/>
    </source>
</evidence>
<reference evidence="2 3" key="1">
    <citation type="submission" date="2024-09" db="EMBL/GenBank/DDBJ databases">
        <authorList>
            <person name="Sun Q."/>
            <person name="Mori K."/>
        </authorList>
    </citation>
    <scope>NUCLEOTIDE SEQUENCE [LARGE SCALE GENOMIC DNA]</scope>
    <source>
        <strain evidence="2 3">NCAIM B.02621</strain>
    </source>
</reference>
<feature type="compositionally biased region" description="Pro residues" evidence="1">
    <location>
        <begin position="105"/>
        <end position="121"/>
    </location>
</feature>
<evidence type="ECO:0008006" key="4">
    <source>
        <dbReference type="Google" id="ProtNLM"/>
    </source>
</evidence>
<accession>A0ABV6R4F9</accession>
<feature type="region of interest" description="Disordered" evidence="1">
    <location>
        <begin position="36"/>
        <end position="121"/>
    </location>
</feature>
<dbReference type="EMBL" id="JBHLSW010000007">
    <property type="protein sequence ID" value="MFC0634301.1"/>
    <property type="molecule type" value="Genomic_DNA"/>
</dbReference>
<feature type="compositionally biased region" description="Low complexity" evidence="1">
    <location>
        <begin position="74"/>
        <end position="88"/>
    </location>
</feature>
<comment type="caution">
    <text evidence="2">The sequence shown here is derived from an EMBL/GenBank/DDBJ whole genome shotgun (WGS) entry which is preliminary data.</text>
</comment>
<feature type="region of interest" description="Disordered" evidence="1">
    <location>
        <begin position="138"/>
        <end position="161"/>
    </location>
</feature>
<name>A0ABV6R4F9_9CAUL</name>
<protein>
    <recommendedName>
        <fullName evidence="4">Meckel syndrome type 1 protein</fullName>
    </recommendedName>
</protein>
<feature type="compositionally biased region" description="Pro residues" evidence="1">
    <location>
        <begin position="39"/>
        <end position="48"/>
    </location>
</feature>
<gene>
    <name evidence="2" type="ORF">ACFFGE_10485</name>
</gene>
<evidence type="ECO:0000256" key="1">
    <source>
        <dbReference type="SAM" id="MobiDB-lite"/>
    </source>
</evidence>
<organism evidence="2 3">
    <name type="scientific">Brevundimonas balnearis</name>
    <dbReference type="NCBI Taxonomy" id="1572858"/>
    <lineage>
        <taxon>Bacteria</taxon>
        <taxon>Pseudomonadati</taxon>
        <taxon>Pseudomonadota</taxon>
        <taxon>Alphaproteobacteria</taxon>
        <taxon>Caulobacterales</taxon>
        <taxon>Caulobacteraceae</taxon>
        <taxon>Brevundimonas</taxon>
    </lineage>
</organism>
<sequence length="270" mass="27136">MRRPFEAPRRSGRRARATLIVAGVAAVQAALLVMSGWRAPPPPQPSPAPIQVRLEPPARAPDPVAEPAPEGDARAASEPAPAVEATAPTPRPEPPRPTPRRIVRTPPPESPVPAVAPGPVGPPDLPILGGAQLAGALRASGGPGGAGSGQGGGGGPGGRGGDCDMVARLERALAADADIRTAVAASLAGRGGASDAVLVWDGDWLQSPGEAGKGLAGVRQAIAVEVGFAPRACREELVRGTVVLAAAADPGAPRLALRAATWRWRDLLGL</sequence>
<proteinExistence type="predicted"/>
<dbReference type="Proteomes" id="UP001589906">
    <property type="component" value="Unassembled WGS sequence"/>
</dbReference>